<dbReference type="SUPFAM" id="SSF52540">
    <property type="entry name" value="P-loop containing nucleoside triphosphate hydrolases"/>
    <property type="match status" value="1"/>
</dbReference>
<dbReference type="AlphaFoldDB" id="I3CIG9"/>
<reference evidence="2 3" key="1">
    <citation type="submission" date="2011-11" db="EMBL/GenBank/DDBJ databases">
        <title>Improved High-Quality Draft sequence of Beggiatoa alba B18lD.</title>
        <authorList>
            <consortium name="US DOE Joint Genome Institute"/>
            <person name="Lucas S."/>
            <person name="Han J."/>
            <person name="Lapidus A."/>
            <person name="Cheng J.-F."/>
            <person name="Goodwin L."/>
            <person name="Pitluck S."/>
            <person name="Peters L."/>
            <person name="Mikhailova N."/>
            <person name="Held B."/>
            <person name="Detter J.C."/>
            <person name="Han C."/>
            <person name="Tapia R."/>
            <person name="Land M."/>
            <person name="Hauser L."/>
            <person name="Kyrpides N."/>
            <person name="Ivanova N."/>
            <person name="Pagani I."/>
            <person name="Samuel K."/>
            <person name="Teske A."/>
            <person name="Mueller J."/>
            <person name="Woyke T."/>
        </authorList>
    </citation>
    <scope>NUCLEOTIDE SEQUENCE [LARGE SCALE GENOMIC DNA]</scope>
    <source>
        <strain evidence="2 3">B18LD</strain>
    </source>
</reference>
<name>I3CIG9_9GAMM</name>
<proteinExistence type="predicted"/>
<feature type="domain" description="NAD-dependent epimerase/dehydratase" evidence="1">
    <location>
        <begin position="239"/>
        <end position="446"/>
    </location>
</feature>
<dbReference type="GO" id="GO:0009247">
    <property type="term" value="P:glycolipid biosynthetic process"/>
    <property type="evidence" value="ECO:0007669"/>
    <property type="project" value="InterPro"/>
</dbReference>
<accession>I3CIG9</accession>
<dbReference type="STRING" id="395493.BegalDRAFT_2569"/>
<dbReference type="Gene3D" id="3.40.50.300">
    <property type="entry name" value="P-loop containing nucleotide triphosphate hydrolases"/>
    <property type="match status" value="1"/>
</dbReference>
<dbReference type="InterPro" id="IPR005331">
    <property type="entry name" value="Sulfotransferase"/>
</dbReference>
<dbReference type="InterPro" id="IPR027417">
    <property type="entry name" value="P-loop_NTPase"/>
</dbReference>
<evidence type="ECO:0000313" key="3">
    <source>
        <dbReference type="Proteomes" id="UP000005744"/>
    </source>
</evidence>
<organism evidence="2 3">
    <name type="scientific">Beggiatoa alba B18LD</name>
    <dbReference type="NCBI Taxonomy" id="395493"/>
    <lineage>
        <taxon>Bacteria</taxon>
        <taxon>Pseudomonadati</taxon>
        <taxon>Pseudomonadota</taxon>
        <taxon>Gammaproteobacteria</taxon>
        <taxon>Thiotrichales</taxon>
        <taxon>Thiotrichaceae</taxon>
        <taxon>Beggiatoa</taxon>
    </lineage>
</organism>
<dbReference type="GO" id="GO:0044877">
    <property type="term" value="F:protein-containing complex binding"/>
    <property type="evidence" value="ECO:0007669"/>
    <property type="project" value="TreeGrafter"/>
</dbReference>
<dbReference type="GO" id="GO:0001733">
    <property type="term" value="F:galactosylceramide sulfotransferase activity"/>
    <property type="evidence" value="ECO:0007669"/>
    <property type="project" value="InterPro"/>
</dbReference>
<evidence type="ECO:0000259" key="1">
    <source>
        <dbReference type="Pfam" id="PF01370"/>
    </source>
</evidence>
<dbReference type="Pfam" id="PF01370">
    <property type="entry name" value="Epimerase"/>
    <property type="match status" value="1"/>
</dbReference>
<sequence>MNQDEKLFFIHLPKTAGTSLRAIVEQEYSEDERVFIYDLSPEALEIAKQKAQHAKIIYGHITFWIHNTLGIAHEQTRYFTLLRDPIERVISLYSHYARHPDTPYHTMIQQGMSLYAFLEKQITFETNNHMTRTIVGYQEMGFLDNPHVLNLAIKRLHNRFGFVGLSDRFEESIQILKEKLGWHSTILPILNTDETGIAQQIDAKTRQLIEKHNRLDKLLYDYVKRHFPHKGIMKFGDKIVVTGAAGLVGQNLIVQLKEMGYYNIVAIDKHEYNLSILKQLHPEVETVLADLAEEGTWTEHFAEAACLLMLQAQITGKNTELFVRNNITSTEKVLNAVRQHKVPYIVHISSSVVNSVAHDDYTETKKAQEKLVVESGIPHSILRPTLMFGWFDPKHLGWLSRFMEKVPAFPIPGDGRYMRQPLYNKDFCKMIIDCMEKQPQGTIYDVVGNQNIDYVDIIKTIKQVKELKTPIVHIPYSLFYILLKVYALFSSKPPFTADQLKALTAGDCFTGVNTEATFGVKQTPFYQAMQETFCDPRYKDVVLKR</sequence>
<dbReference type="PANTHER" id="PTHR12126">
    <property type="entry name" value="NADH-UBIQUINONE OXIDOREDUCTASE 39 KDA SUBUNIT-RELATED"/>
    <property type="match status" value="1"/>
</dbReference>
<keyword evidence="3" id="KW-1185">Reference proteome</keyword>
<dbReference type="InterPro" id="IPR001509">
    <property type="entry name" value="Epimerase_deHydtase"/>
</dbReference>
<gene>
    <name evidence="2" type="ORF">BegalDRAFT_2569</name>
</gene>
<dbReference type="OrthoDB" id="9811425at2"/>
<dbReference type="GO" id="GO:0016020">
    <property type="term" value="C:membrane"/>
    <property type="evidence" value="ECO:0007669"/>
    <property type="project" value="InterPro"/>
</dbReference>
<dbReference type="HOGENOM" id="CLU_499384_0_0_6"/>
<dbReference type="Proteomes" id="UP000005744">
    <property type="component" value="Unassembled WGS sequence"/>
</dbReference>
<dbReference type="Gene3D" id="3.40.50.720">
    <property type="entry name" value="NAD(P)-binding Rossmann-like Domain"/>
    <property type="match status" value="1"/>
</dbReference>
<dbReference type="SUPFAM" id="SSF51735">
    <property type="entry name" value="NAD(P)-binding Rossmann-fold domains"/>
    <property type="match status" value="1"/>
</dbReference>
<dbReference type="PANTHER" id="PTHR12126:SF11">
    <property type="entry name" value="NADH DEHYDROGENASE [UBIQUINONE] 1 ALPHA SUBCOMPLEX SUBUNIT 9, MITOCHONDRIAL"/>
    <property type="match status" value="1"/>
</dbReference>
<dbReference type="InterPro" id="IPR036291">
    <property type="entry name" value="NAD(P)-bd_dom_sf"/>
</dbReference>
<dbReference type="InterPro" id="IPR051207">
    <property type="entry name" value="ComplexI_NDUFA9_subunit"/>
</dbReference>
<dbReference type="eggNOG" id="COG0702">
    <property type="taxonomic scope" value="Bacteria"/>
</dbReference>
<protein>
    <submittedName>
        <fullName evidence="2">Nucleoside-diphosphate-sugar epimerase</fullName>
    </submittedName>
</protein>
<dbReference type="RefSeq" id="WP_002690570.1">
    <property type="nucleotide sequence ID" value="NZ_JH600070.1"/>
</dbReference>
<dbReference type="EMBL" id="JH600070">
    <property type="protein sequence ID" value="EIJ43412.1"/>
    <property type="molecule type" value="Genomic_DNA"/>
</dbReference>
<evidence type="ECO:0000313" key="2">
    <source>
        <dbReference type="EMBL" id="EIJ43412.1"/>
    </source>
</evidence>
<dbReference type="Pfam" id="PF03567">
    <property type="entry name" value="Sulfotransfer_2"/>
    <property type="match status" value="1"/>
</dbReference>